<dbReference type="EMBL" id="BJZU01000086">
    <property type="protein sequence ID" value="GEP06022.1"/>
    <property type="molecule type" value="Genomic_DNA"/>
</dbReference>
<evidence type="ECO:0008006" key="5">
    <source>
        <dbReference type="Google" id="ProtNLM"/>
    </source>
</evidence>
<dbReference type="RefSeq" id="WP_147027558.1">
    <property type="nucleotide sequence ID" value="NZ_BJZU01000086.1"/>
</dbReference>
<dbReference type="Proteomes" id="UP000321960">
    <property type="component" value="Unassembled WGS sequence"/>
</dbReference>
<accession>A0A512J7Y0</accession>
<reference evidence="2" key="1">
    <citation type="journal article" date="2014" name="Int. J. Syst. Evol. Microbiol.">
        <title>Complete genome of a new Firmicutes species belonging to the dominant human colonic microbiota ('Ruminococcus bicirculans') reveals two chromosomes and a selective capacity to utilize plant glucans.</title>
        <authorList>
            <consortium name="NISC Comparative Sequencing Program"/>
            <person name="Wegmann U."/>
            <person name="Louis P."/>
            <person name="Goesmann A."/>
            <person name="Henrissat B."/>
            <person name="Duncan S.H."/>
            <person name="Flint H.J."/>
        </authorList>
    </citation>
    <scope>NUCLEOTIDE SEQUENCE</scope>
    <source>
        <strain evidence="2">NBRC 107715</strain>
    </source>
</reference>
<dbReference type="InterPro" id="IPR008767">
    <property type="entry name" value="Phage_SPP1_head-tail_adaptor"/>
</dbReference>
<name>A0A512J7Y0_9HYPH</name>
<keyword evidence="4" id="KW-1185">Reference proteome</keyword>
<dbReference type="Pfam" id="PF05521">
    <property type="entry name" value="Phage_HCP"/>
    <property type="match status" value="1"/>
</dbReference>
<evidence type="ECO:0000313" key="3">
    <source>
        <dbReference type="Proteomes" id="UP000321960"/>
    </source>
</evidence>
<dbReference type="Proteomes" id="UP001156856">
    <property type="component" value="Unassembled WGS sequence"/>
</dbReference>
<protein>
    <recommendedName>
        <fullName evidence="5">Head-tail adaptor protein</fullName>
    </recommendedName>
</protein>
<reference evidence="2" key="4">
    <citation type="submission" date="2023-01" db="EMBL/GenBank/DDBJ databases">
        <title>Draft genome sequence of Methylobacterium oxalidis strain NBRC 107715.</title>
        <authorList>
            <person name="Sun Q."/>
            <person name="Mori K."/>
        </authorList>
    </citation>
    <scope>NUCLEOTIDE SEQUENCE</scope>
    <source>
        <strain evidence="2">NBRC 107715</strain>
    </source>
</reference>
<comment type="caution">
    <text evidence="1">The sequence shown here is derived from an EMBL/GenBank/DDBJ whole genome shotgun (WGS) entry which is preliminary data.</text>
</comment>
<evidence type="ECO:0000313" key="1">
    <source>
        <dbReference type="EMBL" id="GEP06022.1"/>
    </source>
</evidence>
<organism evidence="1 3">
    <name type="scientific">Methylobacterium oxalidis</name>
    <dbReference type="NCBI Taxonomy" id="944322"/>
    <lineage>
        <taxon>Bacteria</taxon>
        <taxon>Pseudomonadati</taxon>
        <taxon>Pseudomonadota</taxon>
        <taxon>Alphaproteobacteria</taxon>
        <taxon>Hyphomicrobiales</taxon>
        <taxon>Methylobacteriaceae</taxon>
        <taxon>Methylobacterium</taxon>
    </lineage>
</organism>
<reference evidence="1 3" key="3">
    <citation type="submission" date="2019-07" db="EMBL/GenBank/DDBJ databases">
        <title>Whole genome shotgun sequence of Methylobacterium oxalidis NBRC 107715.</title>
        <authorList>
            <person name="Hosoyama A."/>
            <person name="Uohara A."/>
            <person name="Ohji S."/>
            <person name="Ichikawa N."/>
        </authorList>
    </citation>
    <scope>NUCLEOTIDE SEQUENCE [LARGE SCALE GENOMIC DNA]</scope>
    <source>
        <strain evidence="1 3">NBRC 107715</strain>
    </source>
</reference>
<dbReference type="EMBL" id="BSPK01000077">
    <property type="protein sequence ID" value="GLS65741.1"/>
    <property type="molecule type" value="Genomic_DNA"/>
</dbReference>
<reference evidence="4" key="2">
    <citation type="journal article" date="2019" name="Int. J. Syst. Evol. Microbiol.">
        <title>The Global Catalogue of Microorganisms (GCM) 10K type strain sequencing project: providing services to taxonomists for standard genome sequencing and annotation.</title>
        <authorList>
            <consortium name="The Broad Institute Genomics Platform"/>
            <consortium name="The Broad Institute Genome Sequencing Center for Infectious Disease"/>
            <person name="Wu L."/>
            <person name="Ma J."/>
        </authorList>
    </citation>
    <scope>NUCLEOTIDE SEQUENCE [LARGE SCALE GENOMIC DNA]</scope>
    <source>
        <strain evidence="4">NBRC 107715</strain>
    </source>
</reference>
<dbReference type="InterPro" id="IPR038666">
    <property type="entry name" value="SSP1_head-tail_sf"/>
</dbReference>
<dbReference type="AlphaFoldDB" id="A0A512J7Y0"/>
<dbReference type="OrthoDB" id="7570189at2"/>
<evidence type="ECO:0000313" key="4">
    <source>
        <dbReference type="Proteomes" id="UP001156856"/>
    </source>
</evidence>
<gene>
    <name evidence="2" type="ORF">GCM10007888_41230</name>
    <name evidence="1" type="ORF">MOX02_40600</name>
</gene>
<evidence type="ECO:0000313" key="2">
    <source>
        <dbReference type="EMBL" id="GLS65741.1"/>
    </source>
</evidence>
<dbReference type="Gene3D" id="2.40.10.270">
    <property type="entry name" value="Bacteriophage SPP1 head-tail adaptor protein"/>
    <property type="match status" value="1"/>
</dbReference>
<sequence length="126" mass="13799">MTRFSTRFSTRSSTRPALGARRRRFVLERPVEEPDGFGGSLRRYVAGPVLWGAIEPLGEAERVRLRGGRADPVATHRITLRARDGLAPAMRLAAGPRRFVIRSLDAAGPPGRDLVCRVEELPAGLA</sequence>
<proteinExistence type="predicted"/>